<dbReference type="Proteomes" id="UP000199568">
    <property type="component" value="Unassembled WGS sequence"/>
</dbReference>
<organism evidence="1 2">
    <name type="scientific">Natronincola peptidivorans</name>
    <dbReference type="NCBI Taxonomy" id="426128"/>
    <lineage>
        <taxon>Bacteria</taxon>
        <taxon>Bacillati</taxon>
        <taxon>Bacillota</taxon>
        <taxon>Clostridia</taxon>
        <taxon>Peptostreptococcales</taxon>
        <taxon>Natronincolaceae</taxon>
        <taxon>Natronincola</taxon>
    </lineage>
</organism>
<keyword evidence="2" id="KW-1185">Reference proteome</keyword>
<dbReference type="Pfam" id="PF09551">
    <property type="entry name" value="Spore_II_R"/>
    <property type="match status" value="1"/>
</dbReference>
<protein>
    <submittedName>
        <fullName evidence="1">Stage II sporulation protein R</fullName>
    </submittedName>
</protein>
<dbReference type="InterPro" id="IPR014202">
    <property type="entry name" value="Spore_II_R"/>
</dbReference>
<evidence type="ECO:0000313" key="1">
    <source>
        <dbReference type="EMBL" id="SES94397.1"/>
    </source>
</evidence>
<gene>
    <name evidence="1" type="ORF">SAMN05660297_00952</name>
</gene>
<sequence>MYKKFVVGIFIIGLIGILAINDNKAEEAPQLERLGENLVRFHVLANSDDPEDQLLKLKVRDKIIEAMEEDFAVSSGIEESRKIITNNLKEIETAAQEEIFANGKDYKVSAVLVEDVFPTRRYGGTVFPAGRYEALKVVIGEGTGENWWCVMFPPLCFVDVKHGLTDERTQQELKAALTEEEYRIVYTSVNDGELPLQLKSKIVEVFQASRDQLSRLASVF</sequence>
<dbReference type="OrthoDB" id="9793324at2"/>
<evidence type="ECO:0000313" key="2">
    <source>
        <dbReference type="Proteomes" id="UP000199568"/>
    </source>
</evidence>
<name>A0A1I0AJM7_9FIRM</name>
<proteinExistence type="predicted"/>
<accession>A0A1I0AJM7</accession>
<dbReference type="NCBIfam" id="TIGR02837">
    <property type="entry name" value="spore_II_R"/>
    <property type="match status" value="1"/>
</dbReference>
<dbReference type="STRING" id="426128.SAMN05660297_00952"/>
<reference evidence="1 2" key="1">
    <citation type="submission" date="2016-10" db="EMBL/GenBank/DDBJ databases">
        <authorList>
            <person name="de Groot N.N."/>
        </authorList>
    </citation>
    <scope>NUCLEOTIDE SEQUENCE [LARGE SCALE GENOMIC DNA]</scope>
    <source>
        <strain evidence="1 2">DSM 18979</strain>
    </source>
</reference>
<dbReference type="EMBL" id="FOHU01000003">
    <property type="protein sequence ID" value="SES94397.1"/>
    <property type="molecule type" value="Genomic_DNA"/>
</dbReference>
<dbReference type="AlphaFoldDB" id="A0A1I0AJM7"/>
<dbReference type="RefSeq" id="WP_090440109.1">
    <property type="nucleotide sequence ID" value="NZ_FOHU01000003.1"/>
</dbReference>